<accession>A0A8T2VLE3</accession>
<keyword evidence="7" id="KW-1185">Reference proteome</keyword>
<proteinExistence type="predicted"/>
<evidence type="ECO:0000256" key="1">
    <source>
        <dbReference type="ARBA" id="ARBA00022605"/>
    </source>
</evidence>
<dbReference type="InterPro" id="IPR017932">
    <property type="entry name" value="GATase_2_dom"/>
</dbReference>
<dbReference type="PANTHER" id="PTHR45937">
    <property type="entry name" value="ASPARAGINE SYNTHETASE DOMAIN-CONTAINING PROTEIN 1"/>
    <property type="match status" value="1"/>
</dbReference>
<dbReference type="CDD" id="cd01991">
    <property type="entry name" value="Asn_synthase_B_C"/>
    <property type="match status" value="1"/>
</dbReference>
<dbReference type="Gene3D" id="3.60.20.10">
    <property type="entry name" value="Glutamine Phosphoribosylpyrophosphate, subunit 1, domain 1"/>
    <property type="match status" value="1"/>
</dbReference>
<dbReference type="GO" id="GO:0004066">
    <property type="term" value="F:asparagine synthase (glutamine-hydrolyzing) activity"/>
    <property type="evidence" value="ECO:0007669"/>
    <property type="project" value="InterPro"/>
</dbReference>
<feature type="signal peptide" evidence="4">
    <location>
        <begin position="1"/>
        <end position="31"/>
    </location>
</feature>
<dbReference type="Gene3D" id="3.40.50.620">
    <property type="entry name" value="HUPs"/>
    <property type="match status" value="1"/>
</dbReference>
<feature type="chain" id="PRO_5036275968" description="Glutamine amidotransferase type-2 domain-containing protein" evidence="4">
    <location>
        <begin position="32"/>
        <end position="657"/>
    </location>
</feature>
<dbReference type="OrthoDB" id="10252281at2759"/>
<dbReference type="GO" id="GO:0006529">
    <property type="term" value="P:asparagine biosynthetic process"/>
    <property type="evidence" value="ECO:0007669"/>
    <property type="project" value="UniProtKB-KW"/>
</dbReference>
<dbReference type="InterPro" id="IPR001962">
    <property type="entry name" value="Asn_synthase"/>
</dbReference>
<dbReference type="SUPFAM" id="SSF52402">
    <property type="entry name" value="Adenine nucleotide alpha hydrolases-like"/>
    <property type="match status" value="1"/>
</dbReference>
<dbReference type="InterPro" id="IPR029055">
    <property type="entry name" value="Ntn_hydrolases_N"/>
</dbReference>
<dbReference type="InterPro" id="IPR014729">
    <property type="entry name" value="Rossmann-like_a/b/a_fold"/>
</dbReference>
<sequence>MLSRSKGKPVGVASLNLIFTVAVLQVKKVASLSEPVTTSIMCGIGLIVSADERHEKLIDHRIFSCKELLEALRKRGPDSMGRLTLHHPLNAHANGLDDESSLVLEFMATTLQLRGREQICQPLKDQNGNVLIYNGEIFDGPAIKSDENDARVLLSLLGKCCSCLCHTESVKKDCICSTSEKGNNTHTCISEVLSSIRGPWTLVFWQAESEVLWFGRDILGRRSLLVHWPSSMDERLIFSSVSPPSNNKELPCDMFDYWEELPCAIYSINLKIHTVEKSIEGAVKHTWTDMGLVELMNWKRTHTEPTFEDLEVNLHSKGDNFQNFKADNSIGLQPVIEASQHQKVLEALRESVRRRTLNICKHDKDIMGHLEFPGAAQMDLEAPFAILFSGGLDSMILAAIADQCVPSEWTIDLLNVSFEGQAAPDRISAIAGVKELSAISSSRRWRLVEIDGDPASLSEMRGHLLSLICPSKTHMDLNIGLALWLASRGDGWITENSVRKEYKCNARVVLIGSGADEQCAGYGRHRTKFREGGWSSLEREMQLDMQRLWKRNLGRDDRCIADHGKEARFPYLDEDVMHSLLKMPLWDIADLRQPLGKGDKKILREVALMLGLKSAATLPKRAIQFGSRIAQESNRRSFGSNRAANLASAGSAVLPDI</sequence>
<dbReference type="OMA" id="SVYESCP"/>
<keyword evidence="2" id="KW-0061">Asparagine biosynthesis</keyword>
<keyword evidence="1" id="KW-0028">Amino-acid biosynthesis</keyword>
<evidence type="ECO:0000313" key="6">
    <source>
        <dbReference type="EMBL" id="KAH7445279.1"/>
    </source>
</evidence>
<evidence type="ECO:0000256" key="3">
    <source>
        <dbReference type="ARBA" id="ARBA00022962"/>
    </source>
</evidence>
<dbReference type="Proteomes" id="UP000825935">
    <property type="component" value="Chromosome 1"/>
</dbReference>
<comment type="caution">
    <text evidence="6">The sequence shown here is derived from an EMBL/GenBank/DDBJ whole genome shotgun (WGS) entry which is preliminary data.</text>
</comment>
<reference evidence="6" key="1">
    <citation type="submission" date="2021-08" db="EMBL/GenBank/DDBJ databases">
        <title>WGS assembly of Ceratopteris richardii.</title>
        <authorList>
            <person name="Marchant D.B."/>
            <person name="Chen G."/>
            <person name="Jenkins J."/>
            <person name="Shu S."/>
            <person name="Leebens-Mack J."/>
            <person name="Grimwood J."/>
            <person name="Schmutz J."/>
            <person name="Soltis P."/>
            <person name="Soltis D."/>
            <person name="Chen Z.-H."/>
        </authorList>
    </citation>
    <scope>NUCLEOTIDE SEQUENCE</scope>
    <source>
        <strain evidence="6">Whitten #5841</strain>
        <tissue evidence="6">Leaf</tissue>
    </source>
</reference>
<name>A0A8T2VLE3_CERRI</name>
<protein>
    <recommendedName>
        <fullName evidence="5">Glutamine amidotransferase type-2 domain-containing protein</fullName>
    </recommendedName>
</protein>
<dbReference type="EMBL" id="CM035406">
    <property type="protein sequence ID" value="KAH7445279.1"/>
    <property type="molecule type" value="Genomic_DNA"/>
</dbReference>
<keyword evidence="4" id="KW-0732">Signal</keyword>
<keyword evidence="3" id="KW-0315">Glutamine amidotransferase</keyword>
<dbReference type="PANTHER" id="PTHR45937:SF1">
    <property type="entry name" value="ASPARAGINE SYNTHETASE DOMAIN-CONTAINING PROTEIN 1"/>
    <property type="match status" value="1"/>
</dbReference>
<dbReference type="PROSITE" id="PS51278">
    <property type="entry name" value="GATASE_TYPE_2"/>
    <property type="match status" value="1"/>
</dbReference>
<dbReference type="SUPFAM" id="SSF56235">
    <property type="entry name" value="N-terminal nucleophile aminohydrolases (Ntn hydrolases)"/>
    <property type="match status" value="1"/>
</dbReference>
<feature type="domain" description="Glutamine amidotransferase type-2" evidence="5">
    <location>
        <begin position="42"/>
        <end position="271"/>
    </location>
</feature>
<evidence type="ECO:0000256" key="2">
    <source>
        <dbReference type="ARBA" id="ARBA00022888"/>
    </source>
</evidence>
<dbReference type="EMBL" id="CM035406">
    <property type="protein sequence ID" value="KAH7445278.1"/>
    <property type="molecule type" value="Genomic_DNA"/>
</dbReference>
<evidence type="ECO:0000259" key="5">
    <source>
        <dbReference type="PROSITE" id="PS51278"/>
    </source>
</evidence>
<evidence type="ECO:0000256" key="4">
    <source>
        <dbReference type="SAM" id="SignalP"/>
    </source>
</evidence>
<dbReference type="AlphaFoldDB" id="A0A8T2VLE3"/>
<organism evidence="6 7">
    <name type="scientific">Ceratopteris richardii</name>
    <name type="common">Triangle waterfern</name>
    <dbReference type="NCBI Taxonomy" id="49495"/>
    <lineage>
        <taxon>Eukaryota</taxon>
        <taxon>Viridiplantae</taxon>
        <taxon>Streptophyta</taxon>
        <taxon>Embryophyta</taxon>
        <taxon>Tracheophyta</taxon>
        <taxon>Polypodiopsida</taxon>
        <taxon>Polypodiidae</taxon>
        <taxon>Polypodiales</taxon>
        <taxon>Pteridineae</taxon>
        <taxon>Pteridaceae</taxon>
        <taxon>Parkerioideae</taxon>
        <taxon>Ceratopteris</taxon>
    </lineage>
</organism>
<gene>
    <name evidence="6" type="ORF">KP509_01G000200</name>
</gene>
<evidence type="ECO:0000313" key="7">
    <source>
        <dbReference type="Proteomes" id="UP000825935"/>
    </source>
</evidence>
<dbReference type="InterPro" id="IPR051857">
    <property type="entry name" value="Asn_synthetase_domain"/>
</dbReference>
<dbReference type="Pfam" id="PF00733">
    <property type="entry name" value="Asn_synthase"/>
    <property type="match status" value="1"/>
</dbReference>